<evidence type="ECO:0000313" key="1">
    <source>
        <dbReference type="EnsemblPlants" id="AET7Gv20484100.1"/>
    </source>
</evidence>
<accession>A0A453R6R1</accession>
<dbReference type="EnsemblPlants" id="AET7Gv20484100.1">
    <property type="protein sequence ID" value="AET7Gv20484100.1"/>
    <property type="gene ID" value="AET7Gv20484100"/>
</dbReference>
<reference evidence="1" key="3">
    <citation type="journal article" date="2017" name="Nature">
        <title>Genome sequence of the progenitor of the wheat D genome Aegilops tauschii.</title>
        <authorList>
            <person name="Luo M.C."/>
            <person name="Gu Y.Q."/>
            <person name="Puiu D."/>
            <person name="Wang H."/>
            <person name="Twardziok S.O."/>
            <person name="Deal K.R."/>
            <person name="Huo N."/>
            <person name="Zhu T."/>
            <person name="Wang L."/>
            <person name="Wang Y."/>
            <person name="McGuire P.E."/>
            <person name="Liu S."/>
            <person name="Long H."/>
            <person name="Ramasamy R.K."/>
            <person name="Rodriguez J.C."/>
            <person name="Van S.L."/>
            <person name="Yuan L."/>
            <person name="Wang Z."/>
            <person name="Xia Z."/>
            <person name="Xiao L."/>
            <person name="Anderson O.D."/>
            <person name="Ouyang S."/>
            <person name="Liang Y."/>
            <person name="Zimin A.V."/>
            <person name="Pertea G."/>
            <person name="Qi P."/>
            <person name="Bennetzen J.L."/>
            <person name="Dai X."/>
            <person name="Dawson M.W."/>
            <person name="Muller H.G."/>
            <person name="Kugler K."/>
            <person name="Rivarola-Duarte L."/>
            <person name="Spannagl M."/>
            <person name="Mayer K.F.X."/>
            <person name="Lu F.H."/>
            <person name="Bevan M.W."/>
            <person name="Leroy P."/>
            <person name="Li P."/>
            <person name="You F.M."/>
            <person name="Sun Q."/>
            <person name="Liu Z."/>
            <person name="Lyons E."/>
            <person name="Wicker T."/>
            <person name="Salzberg S.L."/>
            <person name="Devos K.M."/>
            <person name="Dvorak J."/>
        </authorList>
    </citation>
    <scope>NUCLEOTIDE SEQUENCE [LARGE SCALE GENOMIC DNA]</scope>
    <source>
        <strain evidence="1">cv. AL8/78</strain>
    </source>
</reference>
<protein>
    <submittedName>
        <fullName evidence="1">Uncharacterized protein</fullName>
    </submittedName>
</protein>
<organism evidence="1 2">
    <name type="scientific">Aegilops tauschii subsp. strangulata</name>
    <name type="common">Goatgrass</name>
    <dbReference type="NCBI Taxonomy" id="200361"/>
    <lineage>
        <taxon>Eukaryota</taxon>
        <taxon>Viridiplantae</taxon>
        <taxon>Streptophyta</taxon>
        <taxon>Embryophyta</taxon>
        <taxon>Tracheophyta</taxon>
        <taxon>Spermatophyta</taxon>
        <taxon>Magnoliopsida</taxon>
        <taxon>Liliopsida</taxon>
        <taxon>Poales</taxon>
        <taxon>Poaceae</taxon>
        <taxon>BOP clade</taxon>
        <taxon>Pooideae</taxon>
        <taxon>Triticodae</taxon>
        <taxon>Triticeae</taxon>
        <taxon>Triticinae</taxon>
        <taxon>Aegilops</taxon>
    </lineage>
</organism>
<evidence type="ECO:0000313" key="2">
    <source>
        <dbReference type="Proteomes" id="UP000015105"/>
    </source>
</evidence>
<dbReference type="Proteomes" id="UP000015105">
    <property type="component" value="Chromosome 7D"/>
</dbReference>
<keyword evidence="2" id="KW-1185">Reference proteome</keyword>
<reference evidence="1" key="4">
    <citation type="submission" date="2019-03" db="UniProtKB">
        <authorList>
            <consortium name="EnsemblPlants"/>
        </authorList>
    </citation>
    <scope>IDENTIFICATION</scope>
</reference>
<proteinExistence type="predicted"/>
<dbReference type="AlphaFoldDB" id="A0A453R6R1"/>
<reference evidence="1" key="5">
    <citation type="journal article" date="2021" name="G3 (Bethesda)">
        <title>Aegilops tauschii genome assembly Aet v5.0 features greater sequence contiguity and improved annotation.</title>
        <authorList>
            <person name="Wang L."/>
            <person name="Zhu T."/>
            <person name="Rodriguez J.C."/>
            <person name="Deal K.R."/>
            <person name="Dubcovsky J."/>
            <person name="McGuire P.E."/>
            <person name="Lux T."/>
            <person name="Spannagl M."/>
            <person name="Mayer K.F.X."/>
            <person name="Baldrich P."/>
            <person name="Meyers B.C."/>
            <person name="Huo N."/>
            <person name="Gu Y.Q."/>
            <person name="Zhou H."/>
            <person name="Devos K.M."/>
            <person name="Bennetzen J.L."/>
            <person name="Unver T."/>
            <person name="Budak H."/>
            <person name="Gulick P.J."/>
            <person name="Galiba G."/>
            <person name="Kalapos B."/>
            <person name="Nelson D.R."/>
            <person name="Li P."/>
            <person name="You F.M."/>
            <person name="Luo M.C."/>
            <person name="Dvorak J."/>
        </authorList>
    </citation>
    <scope>NUCLEOTIDE SEQUENCE [LARGE SCALE GENOMIC DNA]</scope>
    <source>
        <strain evidence="1">cv. AL8/78</strain>
    </source>
</reference>
<sequence length="67" mass="7677">FPPIRRLPSLAQGCEAPNGERMMPLVAVLELSQEAKLQLKLVLDLSQGAKLLPHHQNLQQKERRRRK</sequence>
<reference evidence="2" key="2">
    <citation type="journal article" date="2017" name="Nat. Plants">
        <title>The Aegilops tauschii genome reveals multiple impacts of transposons.</title>
        <authorList>
            <person name="Zhao G."/>
            <person name="Zou C."/>
            <person name="Li K."/>
            <person name="Wang K."/>
            <person name="Li T."/>
            <person name="Gao L."/>
            <person name="Zhang X."/>
            <person name="Wang H."/>
            <person name="Yang Z."/>
            <person name="Liu X."/>
            <person name="Jiang W."/>
            <person name="Mao L."/>
            <person name="Kong X."/>
            <person name="Jiao Y."/>
            <person name="Jia J."/>
        </authorList>
    </citation>
    <scope>NUCLEOTIDE SEQUENCE [LARGE SCALE GENOMIC DNA]</scope>
    <source>
        <strain evidence="2">cv. AL8/78</strain>
    </source>
</reference>
<name>A0A453R6R1_AEGTS</name>
<dbReference type="Gramene" id="AET7Gv20484100.1">
    <property type="protein sequence ID" value="AET7Gv20484100.1"/>
    <property type="gene ID" value="AET7Gv20484100"/>
</dbReference>
<reference evidence="2" key="1">
    <citation type="journal article" date="2014" name="Science">
        <title>Ancient hybridizations among the ancestral genomes of bread wheat.</title>
        <authorList>
            <consortium name="International Wheat Genome Sequencing Consortium,"/>
            <person name="Marcussen T."/>
            <person name="Sandve S.R."/>
            <person name="Heier L."/>
            <person name="Spannagl M."/>
            <person name="Pfeifer M."/>
            <person name="Jakobsen K.S."/>
            <person name="Wulff B.B."/>
            <person name="Steuernagel B."/>
            <person name="Mayer K.F."/>
            <person name="Olsen O.A."/>
        </authorList>
    </citation>
    <scope>NUCLEOTIDE SEQUENCE [LARGE SCALE GENOMIC DNA]</scope>
    <source>
        <strain evidence="2">cv. AL8/78</strain>
    </source>
</reference>